<dbReference type="InterPro" id="IPR001245">
    <property type="entry name" value="Ser-Thr/Tyr_kinase_cat_dom"/>
</dbReference>
<keyword evidence="3" id="KW-0808">Transferase</keyword>
<feature type="region of interest" description="Disordered" evidence="1">
    <location>
        <begin position="1333"/>
        <end position="1410"/>
    </location>
</feature>
<protein>
    <submittedName>
        <fullName evidence="3">Kinase-like domain-containing protein</fullName>
    </submittedName>
</protein>
<dbReference type="GO" id="GO:0005524">
    <property type="term" value="F:ATP binding"/>
    <property type="evidence" value="ECO:0007669"/>
    <property type="project" value="InterPro"/>
</dbReference>
<feature type="region of interest" description="Disordered" evidence="1">
    <location>
        <begin position="630"/>
        <end position="700"/>
    </location>
</feature>
<keyword evidence="4" id="KW-1185">Reference proteome</keyword>
<evidence type="ECO:0000256" key="1">
    <source>
        <dbReference type="SAM" id="MobiDB-lite"/>
    </source>
</evidence>
<evidence type="ECO:0000313" key="4">
    <source>
        <dbReference type="Proteomes" id="UP000736335"/>
    </source>
</evidence>
<feature type="domain" description="Protein kinase" evidence="2">
    <location>
        <begin position="1088"/>
        <end position="1308"/>
    </location>
</feature>
<dbReference type="PROSITE" id="PS50011">
    <property type="entry name" value="PROTEIN_KINASE_DOM"/>
    <property type="match status" value="4"/>
</dbReference>
<feature type="domain" description="Protein kinase" evidence="2">
    <location>
        <begin position="370"/>
        <end position="635"/>
    </location>
</feature>
<evidence type="ECO:0000313" key="3">
    <source>
        <dbReference type="EMBL" id="KAF9789364.1"/>
    </source>
</evidence>
<dbReference type="PANTHER" id="PTHR44329:SF214">
    <property type="entry name" value="PROTEIN KINASE DOMAIN-CONTAINING PROTEIN"/>
    <property type="match status" value="1"/>
</dbReference>
<comment type="caution">
    <text evidence="3">The sequence shown here is derived from an EMBL/GenBank/DDBJ whole genome shotgun (WGS) entry which is preliminary data.</text>
</comment>
<reference evidence="3" key="1">
    <citation type="journal article" date="2020" name="Nat. Commun.">
        <title>Large-scale genome sequencing of mycorrhizal fungi provides insights into the early evolution of symbiotic traits.</title>
        <authorList>
            <person name="Miyauchi S."/>
            <person name="Kiss E."/>
            <person name="Kuo A."/>
            <person name="Drula E."/>
            <person name="Kohler A."/>
            <person name="Sanchez-Garcia M."/>
            <person name="Morin E."/>
            <person name="Andreopoulos B."/>
            <person name="Barry K.W."/>
            <person name="Bonito G."/>
            <person name="Buee M."/>
            <person name="Carver A."/>
            <person name="Chen C."/>
            <person name="Cichocki N."/>
            <person name="Clum A."/>
            <person name="Culley D."/>
            <person name="Crous P.W."/>
            <person name="Fauchery L."/>
            <person name="Girlanda M."/>
            <person name="Hayes R.D."/>
            <person name="Keri Z."/>
            <person name="LaButti K."/>
            <person name="Lipzen A."/>
            <person name="Lombard V."/>
            <person name="Magnuson J."/>
            <person name="Maillard F."/>
            <person name="Murat C."/>
            <person name="Nolan M."/>
            <person name="Ohm R.A."/>
            <person name="Pangilinan J."/>
            <person name="Pereira M.F."/>
            <person name="Perotto S."/>
            <person name="Peter M."/>
            <person name="Pfister S."/>
            <person name="Riley R."/>
            <person name="Sitrit Y."/>
            <person name="Stielow J.B."/>
            <person name="Szollosi G."/>
            <person name="Zifcakova L."/>
            <person name="Stursova M."/>
            <person name="Spatafora J.W."/>
            <person name="Tedersoo L."/>
            <person name="Vaario L.M."/>
            <person name="Yamada A."/>
            <person name="Yan M."/>
            <person name="Wang P."/>
            <person name="Xu J."/>
            <person name="Bruns T."/>
            <person name="Baldrian P."/>
            <person name="Vilgalys R."/>
            <person name="Dunand C."/>
            <person name="Henrissat B."/>
            <person name="Grigoriev I.V."/>
            <person name="Hibbett D."/>
            <person name="Nagy L.G."/>
            <person name="Martin F.M."/>
        </authorList>
    </citation>
    <scope>NUCLEOTIDE SEQUENCE</scope>
    <source>
        <strain evidence="3">UH-Tt-Lm1</strain>
    </source>
</reference>
<organism evidence="3 4">
    <name type="scientific">Thelephora terrestris</name>
    <dbReference type="NCBI Taxonomy" id="56493"/>
    <lineage>
        <taxon>Eukaryota</taxon>
        <taxon>Fungi</taxon>
        <taxon>Dikarya</taxon>
        <taxon>Basidiomycota</taxon>
        <taxon>Agaricomycotina</taxon>
        <taxon>Agaricomycetes</taxon>
        <taxon>Thelephorales</taxon>
        <taxon>Thelephoraceae</taxon>
        <taxon>Thelephora</taxon>
    </lineage>
</organism>
<accession>A0A9P6HKX3</accession>
<dbReference type="OrthoDB" id="10252171at2759"/>
<feature type="compositionally biased region" description="Polar residues" evidence="1">
    <location>
        <begin position="1395"/>
        <end position="1410"/>
    </location>
</feature>
<evidence type="ECO:0000259" key="2">
    <source>
        <dbReference type="PROSITE" id="PS50011"/>
    </source>
</evidence>
<dbReference type="GO" id="GO:0004674">
    <property type="term" value="F:protein serine/threonine kinase activity"/>
    <property type="evidence" value="ECO:0007669"/>
    <property type="project" value="TreeGrafter"/>
</dbReference>
<dbReference type="InterPro" id="IPR008271">
    <property type="entry name" value="Ser/Thr_kinase_AS"/>
</dbReference>
<feature type="domain" description="Protein kinase" evidence="2">
    <location>
        <begin position="1"/>
        <end position="288"/>
    </location>
</feature>
<dbReference type="SUPFAM" id="SSF56112">
    <property type="entry name" value="Protein kinase-like (PK-like)"/>
    <property type="match status" value="4"/>
</dbReference>
<dbReference type="InterPro" id="IPR011009">
    <property type="entry name" value="Kinase-like_dom_sf"/>
</dbReference>
<dbReference type="Proteomes" id="UP000736335">
    <property type="component" value="Unassembled WGS sequence"/>
</dbReference>
<feature type="compositionally biased region" description="Polar residues" evidence="1">
    <location>
        <begin position="632"/>
        <end position="647"/>
    </location>
</feature>
<dbReference type="PRINTS" id="PR00109">
    <property type="entry name" value="TYRKINASE"/>
</dbReference>
<dbReference type="Pfam" id="PF07714">
    <property type="entry name" value="PK_Tyr_Ser-Thr"/>
    <property type="match status" value="4"/>
</dbReference>
<sequence length="1410" mass="158597">MAPQNILRQLREFDKTSPQFYERLRGFLRGDVYRDGLRNLPRDDLTSLVEYLDSVLVDILDRTILSVSQGSLRELEEGLPKSWTLSEPLLGFVYKGTLNGSKVRIRRVRMYPGGDPRKVKEIVHKLSDVAEGLNYLHSCDMIHGNLRGSNIFVDATDRARITDFGLAMIAQNLGSVRDAPAVDDQSARWIAPEILRDGAYSKEADIFSYAGVTMEAFTGAPPFSDKPFHEAKSAVERGERPPRPIHPALTEEIWTLIQRCWDKEAHRRPHALRVSCGFRRIPAWKPLIDNSPTPAECGSLIADIFSDDEDTKAVWSLDGDDAQSFVDVLDEVVGKLEPPPLRRKCLEALRKICGHQALLPRSVQITPRYNRFIDPPYRGGFADVWEGDYQDKKVAVKVLRIYVSSDLNDIMRKFCKEVIMWKGLDNPNVLRLLGATMDGDRFTMISEWMDNRNINEFIEANRSVNRFELLKDVTSGLIYLHKLEVIHGDLKGANILIDRNQRACLADFGLLTFANHTVSTPTASTPGTLRWMCPELLYPEEFGFDHSRPTEDSDCYALAMVILEVLSGQIPFAGDRDCVVMRKVISGERPKRPEEAWLTNDVWEMLERCWAHKPKHRQRPEIVLQRLEEASASWTTPSDSIPSTANSPERKLPYQGKARQGTSPPREVKSRSAQGPAIHGASSGPEDQNHDQVAKTSTPLSQRLFDDVAQSESDVEDLDKALEKLPITSFAFKCAHRKLRGVCAFRNLLPSSHVLLDHALIIDQRLFASGSFSDAYRGTCNNLQQILFREALIWKQLTHPNIVPFIGVTINPPQIASEWMPNGNLMAFIKSDPERDRVSLLVDIAKGVDYIHSHGVIHGDLKGPNILVDVSGNARITDFCLAQDASGVVSVPERWSMRWTAPEILAESGTPSRESDVFSFGMVMVEAFTGAVPFSDYISSAAMIAIIRGERPPRPTHWTFTDTLWKLMNRCWDRHRHNRPQMLEVLLTLNSPIHEFTEIRERLENLDPLNGDYRQFLHALLSHQDLKPYIDTLRGDDTQQFIELLDKALEHIPVTDDLYRKALRRLQVTCGNLKVLPRSLLIPGGKIRNRRITSVTGDSSDVHEAEFNGQKVCIKAVRSHVQTKKFYGGVIVWKRLQHPNIVPFLGIPAEIPPSEIVYDRMEYGGITEYVRSHPTADRTGLLWGAAEGLHYLHLYNIIHGDLNSANVLIDKDGHARLANFGLAYMVLGKDGSMTKEGDVSAFAMVAVETFTDHSMSVECYSAVLSGGRHTRPAALSDGFWNLVQECWNQDPRERPTTLELVNFFRPSFMREQGRSRKKTLSSAIANESLAHLADGSAGSHSGPSAVEPQSGGDEAQKVPESPGPSGSKHPSQNFPSRHKREVSSTEREPSTSTRKWSTTNLRRQWKFSGS</sequence>
<proteinExistence type="predicted"/>
<dbReference type="PROSITE" id="PS00108">
    <property type="entry name" value="PROTEIN_KINASE_ST"/>
    <property type="match status" value="2"/>
</dbReference>
<dbReference type="EMBL" id="WIUZ02000003">
    <property type="protein sequence ID" value="KAF9789364.1"/>
    <property type="molecule type" value="Genomic_DNA"/>
</dbReference>
<name>A0A9P6HKX3_9AGAM</name>
<dbReference type="PANTHER" id="PTHR44329">
    <property type="entry name" value="SERINE/THREONINE-PROTEIN KINASE TNNI3K-RELATED"/>
    <property type="match status" value="1"/>
</dbReference>
<gene>
    <name evidence="3" type="ORF">BJ322DRAFT_1105224</name>
</gene>
<feature type="domain" description="Protein kinase" evidence="2">
    <location>
        <begin position="734"/>
        <end position="997"/>
    </location>
</feature>
<dbReference type="SMART" id="SM00220">
    <property type="entry name" value="S_TKc"/>
    <property type="match status" value="2"/>
</dbReference>
<keyword evidence="3" id="KW-0418">Kinase</keyword>
<dbReference type="InterPro" id="IPR000719">
    <property type="entry name" value="Prot_kinase_dom"/>
</dbReference>
<dbReference type="InterPro" id="IPR051681">
    <property type="entry name" value="Ser/Thr_Kinases-Pseudokinases"/>
</dbReference>
<reference evidence="3" key="2">
    <citation type="submission" date="2020-11" db="EMBL/GenBank/DDBJ databases">
        <authorList>
            <consortium name="DOE Joint Genome Institute"/>
            <person name="Kuo A."/>
            <person name="Miyauchi S."/>
            <person name="Kiss E."/>
            <person name="Drula E."/>
            <person name="Kohler A."/>
            <person name="Sanchez-Garcia M."/>
            <person name="Andreopoulos B."/>
            <person name="Barry K.W."/>
            <person name="Bonito G."/>
            <person name="Buee M."/>
            <person name="Carver A."/>
            <person name="Chen C."/>
            <person name="Cichocki N."/>
            <person name="Clum A."/>
            <person name="Culley D."/>
            <person name="Crous P.W."/>
            <person name="Fauchery L."/>
            <person name="Girlanda M."/>
            <person name="Hayes R."/>
            <person name="Keri Z."/>
            <person name="Labutti K."/>
            <person name="Lipzen A."/>
            <person name="Lombard V."/>
            <person name="Magnuson J."/>
            <person name="Maillard F."/>
            <person name="Morin E."/>
            <person name="Murat C."/>
            <person name="Nolan M."/>
            <person name="Ohm R."/>
            <person name="Pangilinan J."/>
            <person name="Pereira M."/>
            <person name="Perotto S."/>
            <person name="Peter M."/>
            <person name="Riley R."/>
            <person name="Sitrit Y."/>
            <person name="Stielow B."/>
            <person name="Szollosi G."/>
            <person name="Zifcakova L."/>
            <person name="Stursova M."/>
            <person name="Spatafora J.W."/>
            <person name="Tedersoo L."/>
            <person name="Vaario L.-M."/>
            <person name="Yamada A."/>
            <person name="Yan M."/>
            <person name="Wang P."/>
            <person name="Xu J."/>
            <person name="Bruns T."/>
            <person name="Baldrian P."/>
            <person name="Vilgalys R."/>
            <person name="Henrissat B."/>
            <person name="Grigoriev I.V."/>
            <person name="Hibbett D."/>
            <person name="Nagy L.G."/>
            <person name="Martin F.M."/>
        </authorList>
    </citation>
    <scope>NUCLEOTIDE SEQUENCE</scope>
    <source>
        <strain evidence="3">UH-Tt-Lm1</strain>
    </source>
</reference>
<dbReference type="Gene3D" id="1.10.510.10">
    <property type="entry name" value="Transferase(Phosphotransferase) domain 1"/>
    <property type="match status" value="4"/>
</dbReference>